<comment type="subcellular location">
    <subcellularLocation>
        <location evidence="1">Cell projection</location>
        <location evidence="1">Cilium</location>
        <location evidence="1">Flagellum</location>
    </subcellularLocation>
    <subcellularLocation>
        <location evidence="3">Cytoplasm</location>
    </subcellularLocation>
    <subcellularLocation>
        <location evidence="2">Membrane</location>
    </subcellularLocation>
</comment>
<evidence type="ECO:0000256" key="3">
    <source>
        <dbReference type="ARBA" id="ARBA00004496"/>
    </source>
</evidence>
<dbReference type="InterPro" id="IPR002913">
    <property type="entry name" value="START_lipid-bd_dom"/>
</dbReference>
<dbReference type="CDD" id="cd08871">
    <property type="entry name" value="START_STARD10-like"/>
    <property type="match status" value="1"/>
</dbReference>
<dbReference type="OMA" id="PNYKPWH"/>
<evidence type="ECO:0000256" key="11">
    <source>
        <dbReference type="ARBA" id="ARBA00023121"/>
    </source>
</evidence>
<dbReference type="EnsemblMetazoa" id="BGLB025322-RB">
    <property type="protein sequence ID" value="BGLB025322-PB"/>
    <property type="gene ID" value="BGLB025322"/>
</dbReference>
<evidence type="ECO:0000313" key="22">
    <source>
        <dbReference type="RefSeq" id="XP_013066056.1"/>
    </source>
</evidence>
<evidence type="ECO:0000256" key="17">
    <source>
        <dbReference type="SAM" id="MobiDB-lite"/>
    </source>
</evidence>
<evidence type="ECO:0000256" key="13">
    <source>
        <dbReference type="ARBA" id="ARBA00023273"/>
    </source>
</evidence>
<evidence type="ECO:0000256" key="8">
    <source>
        <dbReference type="ARBA" id="ARBA00022990"/>
    </source>
</evidence>
<dbReference type="Gene3D" id="3.30.530.20">
    <property type="match status" value="1"/>
</dbReference>
<keyword evidence="13" id="KW-0966">Cell projection</keyword>
<evidence type="ECO:0000313" key="19">
    <source>
        <dbReference type="EnsemblMetazoa" id="BGLB025322-PB"/>
    </source>
</evidence>
<dbReference type="RefSeq" id="XP_013066056.1">
    <property type="nucleotide sequence ID" value="XM_013210602.2"/>
</dbReference>
<keyword evidence="11" id="KW-0446">Lipid-binding</keyword>
<dbReference type="PANTHER" id="PTHR19308:SF14">
    <property type="entry name" value="START DOMAIN-CONTAINING PROTEIN"/>
    <property type="match status" value="1"/>
</dbReference>
<reference evidence="19" key="1">
    <citation type="submission" date="2020-05" db="UniProtKB">
        <authorList>
            <consortium name="EnsemblMetazoa"/>
        </authorList>
    </citation>
    <scope>IDENTIFICATION</scope>
    <source>
        <strain evidence="19">BB02</strain>
    </source>
</reference>
<evidence type="ECO:0000256" key="10">
    <source>
        <dbReference type="ARBA" id="ARBA00023069"/>
    </source>
</evidence>
<evidence type="ECO:0000256" key="6">
    <source>
        <dbReference type="ARBA" id="ARBA00022553"/>
    </source>
</evidence>
<feature type="domain" description="START" evidence="18">
    <location>
        <begin position="29"/>
        <end position="212"/>
    </location>
</feature>
<protein>
    <recommendedName>
        <fullName evidence="14">START domain-containing protein 10</fullName>
    </recommendedName>
    <alternativeName>
        <fullName evidence="15">PCTP-like protein</fullName>
    </alternativeName>
    <alternativeName>
        <fullName evidence="16">StAR-related lipid transfer protein 10</fullName>
    </alternativeName>
</protein>
<dbReference type="GO" id="GO:0008289">
    <property type="term" value="F:lipid binding"/>
    <property type="evidence" value="ECO:0007669"/>
    <property type="project" value="UniProtKB-KW"/>
</dbReference>
<keyword evidence="9" id="KW-0445">Lipid transport</keyword>
<accession>A0A2C9KZD3</accession>
<dbReference type="Proteomes" id="UP000076420">
    <property type="component" value="Unassembled WGS sequence"/>
</dbReference>
<keyword evidence="21" id="KW-1185">Reference proteome</keyword>
<evidence type="ECO:0000313" key="23">
    <source>
        <dbReference type="RefSeq" id="XP_013066058.1"/>
    </source>
</evidence>
<dbReference type="GO" id="GO:0031514">
    <property type="term" value="C:motile cilium"/>
    <property type="evidence" value="ECO:0007669"/>
    <property type="project" value="UniProtKB-SubCell"/>
</dbReference>
<evidence type="ECO:0000313" key="21">
    <source>
        <dbReference type="Proteomes" id="UP001165740"/>
    </source>
</evidence>
<name>A0A2C9KZD3_BIOGL</name>
<dbReference type="PROSITE" id="PS50848">
    <property type="entry name" value="START"/>
    <property type="match status" value="1"/>
</dbReference>
<keyword evidence="5" id="KW-0963">Cytoplasm</keyword>
<keyword evidence="12" id="KW-0472">Membrane</keyword>
<reference evidence="22 23" key="2">
    <citation type="submission" date="2025-04" db="UniProtKB">
        <authorList>
            <consortium name="RefSeq"/>
        </authorList>
    </citation>
    <scope>IDENTIFICATION</scope>
</reference>
<dbReference type="GO" id="GO:0005829">
    <property type="term" value="C:cytosol"/>
    <property type="evidence" value="ECO:0007669"/>
    <property type="project" value="UniProtKB-ARBA"/>
</dbReference>
<sequence>MSTQLSLKVGEVKIPEDSDFRHFKSLCEDNDGWKLEVNKNQTTVWTKANELSDFKMVKVRSVFDIDAATLYDVLHDPHYRKTWDHSMLEGAEICAINPNNDIGYYAIRCPPPLKNRDFVTQRSWLDCGYEKIIINHSVNHVARSLKKGFIRGTSFLTGYYIVKLEADKTQLTYVSQSDPKGNLPAWAINKLTRIFAPKVIHRIYKAAKNYNSWKSKNNPDLKPWLNPEQMMTTLPRYNPADIVSDDKMTGSRESLDEEGLNEADFQDMDY</sequence>
<dbReference type="GO" id="GO:0016020">
    <property type="term" value="C:membrane"/>
    <property type="evidence" value="ECO:0007669"/>
    <property type="project" value="UniProtKB-SubCell"/>
</dbReference>
<dbReference type="Pfam" id="PF01852">
    <property type="entry name" value="START"/>
    <property type="match status" value="1"/>
</dbReference>
<dbReference type="FunFam" id="3.30.530.20:FF:000008">
    <property type="entry name" value="START domain containing 10"/>
    <property type="match status" value="1"/>
</dbReference>
<dbReference type="GeneID" id="106054639"/>
<dbReference type="AlphaFoldDB" id="A0A2C9KZD3"/>
<dbReference type="STRING" id="6526.A0A2C9KZD3"/>
<organism evidence="19 20">
    <name type="scientific">Biomphalaria glabrata</name>
    <name type="common">Bloodfluke planorb</name>
    <name type="synonym">Freshwater snail</name>
    <dbReference type="NCBI Taxonomy" id="6526"/>
    <lineage>
        <taxon>Eukaryota</taxon>
        <taxon>Metazoa</taxon>
        <taxon>Spiralia</taxon>
        <taxon>Lophotrochozoa</taxon>
        <taxon>Mollusca</taxon>
        <taxon>Gastropoda</taxon>
        <taxon>Heterobranchia</taxon>
        <taxon>Euthyneura</taxon>
        <taxon>Panpulmonata</taxon>
        <taxon>Hygrophila</taxon>
        <taxon>Lymnaeoidea</taxon>
        <taxon>Planorbidae</taxon>
        <taxon>Biomphalaria</taxon>
    </lineage>
</organism>
<keyword evidence="7" id="KW-0282">Flagellum</keyword>
<dbReference type="OrthoDB" id="5403181at2759"/>
<keyword evidence="4" id="KW-0813">Transport</keyword>
<evidence type="ECO:0000256" key="9">
    <source>
        <dbReference type="ARBA" id="ARBA00023055"/>
    </source>
</evidence>
<evidence type="ECO:0000256" key="12">
    <source>
        <dbReference type="ARBA" id="ARBA00023136"/>
    </source>
</evidence>
<evidence type="ECO:0000256" key="4">
    <source>
        <dbReference type="ARBA" id="ARBA00022448"/>
    </source>
</evidence>
<evidence type="ECO:0000256" key="1">
    <source>
        <dbReference type="ARBA" id="ARBA00004230"/>
    </source>
</evidence>
<evidence type="ECO:0000256" key="2">
    <source>
        <dbReference type="ARBA" id="ARBA00004370"/>
    </source>
</evidence>
<dbReference type="SMART" id="SM00234">
    <property type="entry name" value="START"/>
    <property type="match status" value="1"/>
</dbReference>
<keyword evidence="6" id="KW-0597">Phosphoprotein</keyword>
<feature type="region of interest" description="Disordered" evidence="17">
    <location>
        <begin position="242"/>
        <end position="270"/>
    </location>
</feature>
<evidence type="ECO:0000256" key="16">
    <source>
        <dbReference type="ARBA" id="ARBA00080073"/>
    </source>
</evidence>
<dbReference type="InterPro" id="IPR023393">
    <property type="entry name" value="START-like_dom_sf"/>
</dbReference>
<dbReference type="PANTHER" id="PTHR19308">
    <property type="entry name" value="PHOSPHATIDYLCHOLINE TRANSFER PROTEIN"/>
    <property type="match status" value="1"/>
</dbReference>
<evidence type="ECO:0000256" key="15">
    <source>
        <dbReference type="ARBA" id="ARBA00076937"/>
    </source>
</evidence>
<feature type="compositionally biased region" description="Basic and acidic residues" evidence="17">
    <location>
        <begin position="244"/>
        <end position="254"/>
    </location>
</feature>
<dbReference type="EnsemblMetazoa" id="BGLB025322-RA">
    <property type="protein sequence ID" value="BGLB025322-PA"/>
    <property type="gene ID" value="BGLB025322"/>
</dbReference>
<dbReference type="VEuPathDB" id="VectorBase:BGLB025322"/>
<keyword evidence="8" id="KW-0007">Acetylation</keyword>
<gene>
    <name evidence="19" type="primary">106054639</name>
    <name evidence="22 23" type="synonym">LOC106054639</name>
</gene>
<evidence type="ECO:0000256" key="7">
    <source>
        <dbReference type="ARBA" id="ARBA00022846"/>
    </source>
</evidence>
<dbReference type="Proteomes" id="UP001165740">
    <property type="component" value="Chromosome 8"/>
</dbReference>
<feature type="compositionally biased region" description="Acidic residues" evidence="17">
    <location>
        <begin position="255"/>
        <end position="270"/>
    </location>
</feature>
<dbReference type="KEGG" id="bgt:106054639"/>
<dbReference type="SUPFAM" id="SSF55961">
    <property type="entry name" value="Bet v1-like"/>
    <property type="match status" value="1"/>
</dbReference>
<dbReference type="InterPro" id="IPR051213">
    <property type="entry name" value="START_lipid_transfer"/>
</dbReference>
<proteinExistence type="predicted"/>
<dbReference type="RefSeq" id="XP_013066058.1">
    <property type="nucleotide sequence ID" value="XM_013210604.2"/>
</dbReference>
<dbReference type="InterPro" id="IPR041951">
    <property type="entry name" value="STARD10_START"/>
</dbReference>
<evidence type="ECO:0000256" key="5">
    <source>
        <dbReference type="ARBA" id="ARBA00022490"/>
    </source>
</evidence>
<keyword evidence="10" id="KW-0969">Cilium</keyword>
<evidence type="ECO:0000256" key="14">
    <source>
        <dbReference type="ARBA" id="ARBA00070345"/>
    </source>
</evidence>
<evidence type="ECO:0000313" key="20">
    <source>
        <dbReference type="Proteomes" id="UP000076420"/>
    </source>
</evidence>
<evidence type="ECO:0000259" key="18">
    <source>
        <dbReference type="PROSITE" id="PS50848"/>
    </source>
</evidence>
<dbReference type="VEuPathDB" id="VectorBase:BGLAX_038061"/>
<dbReference type="GO" id="GO:0006869">
    <property type="term" value="P:lipid transport"/>
    <property type="evidence" value="ECO:0007669"/>
    <property type="project" value="UniProtKB-KW"/>
</dbReference>